<gene>
    <name evidence="1" type="ORF">CJ671_06895</name>
</gene>
<sequence>MNQIRLATVSDIDLIMDFINTNWKENHILSRDKDFFIYEHQDDNRINYVISLQNNTINGVIGFIKYSNSNSDIATVIWKALKSNEHPMLGIEIFNYLREHSDYNMLFSTGINAKTIGIYNYLDIYTNYLEQFIMINRNYKNFNILKLEESIVLKNIKFTNNDRYKLLKLKKNQVNFNFDKKEFIPHKDKSYFIKRYFDHPIYTYNVYGIYLDEEIISLIVTREIEVNNSKILRIMDFLGNENSLEYVSKDLYEIVVKNNYEYVDFMCFGFDKDILNRAGFDKIDIKSKDIIAPNYFNPFIQENIKINFMADTKEIEKLRICKADGDQDRPN</sequence>
<dbReference type="OrthoDB" id="5570877at2"/>
<reference evidence="1 2" key="1">
    <citation type="submission" date="2017-09" db="EMBL/GenBank/DDBJ databases">
        <title>Reassesment of A. cryaerophilus.</title>
        <authorList>
            <person name="Perez-Cataluna A."/>
            <person name="Collado L."/>
            <person name="Salgado O."/>
            <person name="Lefinanco V."/>
            <person name="Figueras M.J."/>
        </authorList>
    </citation>
    <scope>NUCLEOTIDE SEQUENCE [LARGE SCALE GENOMIC DNA]</scope>
    <source>
        <strain evidence="1 2">LMG 9871</strain>
    </source>
</reference>
<comment type="caution">
    <text evidence="1">The sequence shown here is derived from an EMBL/GenBank/DDBJ whole genome shotgun (WGS) entry which is preliminary data.</text>
</comment>
<organism evidence="1 2">
    <name type="scientific">Aliarcobacter cryaerophilus</name>
    <dbReference type="NCBI Taxonomy" id="28198"/>
    <lineage>
        <taxon>Bacteria</taxon>
        <taxon>Pseudomonadati</taxon>
        <taxon>Campylobacterota</taxon>
        <taxon>Epsilonproteobacteria</taxon>
        <taxon>Campylobacterales</taxon>
        <taxon>Arcobacteraceae</taxon>
        <taxon>Aliarcobacter</taxon>
    </lineage>
</organism>
<dbReference type="EMBL" id="NXGH01000017">
    <property type="protein sequence ID" value="PRM89633.1"/>
    <property type="molecule type" value="Genomic_DNA"/>
</dbReference>
<name>A0A2S9SSS2_9BACT</name>
<dbReference type="Proteomes" id="UP000238649">
    <property type="component" value="Unassembled WGS sequence"/>
</dbReference>
<proteinExistence type="predicted"/>
<dbReference type="AlphaFoldDB" id="A0A2S9SSS2"/>
<accession>A0A2S9SSS2</accession>
<protein>
    <submittedName>
        <fullName evidence="1">Uncharacterized protein</fullName>
    </submittedName>
</protein>
<evidence type="ECO:0000313" key="1">
    <source>
        <dbReference type="EMBL" id="PRM89633.1"/>
    </source>
</evidence>
<evidence type="ECO:0000313" key="2">
    <source>
        <dbReference type="Proteomes" id="UP000238649"/>
    </source>
</evidence>
<dbReference type="RefSeq" id="WP_105911976.1">
    <property type="nucleotide sequence ID" value="NZ_NXGH01000017.1"/>
</dbReference>